<evidence type="ECO:0000313" key="2">
    <source>
        <dbReference type="EMBL" id="KAH8093822.1"/>
    </source>
</evidence>
<feature type="compositionally biased region" description="Basic and acidic residues" evidence="1">
    <location>
        <begin position="683"/>
        <end position="699"/>
    </location>
</feature>
<reference evidence="2" key="1">
    <citation type="journal article" date="2021" name="New Phytol.">
        <title>Evolutionary innovations through gain and loss of genes in the ectomycorrhizal Boletales.</title>
        <authorList>
            <person name="Wu G."/>
            <person name="Miyauchi S."/>
            <person name="Morin E."/>
            <person name="Kuo A."/>
            <person name="Drula E."/>
            <person name="Varga T."/>
            <person name="Kohler A."/>
            <person name="Feng B."/>
            <person name="Cao Y."/>
            <person name="Lipzen A."/>
            <person name="Daum C."/>
            <person name="Hundley H."/>
            <person name="Pangilinan J."/>
            <person name="Johnson J."/>
            <person name="Barry K."/>
            <person name="LaButti K."/>
            <person name="Ng V."/>
            <person name="Ahrendt S."/>
            <person name="Min B."/>
            <person name="Choi I.G."/>
            <person name="Park H."/>
            <person name="Plett J.M."/>
            <person name="Magnuson J."/>
            <person name="Spatafora J.W."/>
            <person name="Nagy L.G."/>
            <person name="Henrissat B."/>
            <person name="Grigoriev I.V."/>
            <person name="Yang Z.L."/>
            <person name="Xu J."/>
            <person name="Martin F.M."/>
        </authorList>
    </citation>
    <scope>NUCLEOTIDE SEQUENCE</scope>
    <source>
        <strain evidence="2">KKN 215</strain>
    </source>
</reference>
<feature type="region of interest" description="Disordered" evidence="1">
    <location>
        <begin position="417"/>
        <end position="466"/>
    </location>
</feature>
<accession>A0A8K0UIT6</accession>
<feature type="region of interest" description="Disordered" evidence="1">
    <location>
        <begin position="600"/>
        <end position="765"/>
    </location>
</feature>
<feature type="compositionally biased region" description="Polar residues" evidence="1">
    <location>
        <begin position="664"/>
        <end position="673"/>
    </location>
</feature>
<keyword evidence="3" id="KW-1185">Reference proteome</keyword>
<feature type="region of interest" description="Disordered" evidence="1">
    <location>
        <begin position="485"/>
        <end position="535"/>
    </location>
</feature>
<protein>
    <submittedName>
        <fullName evidence="2">Uncharacterized protein</fullName>
    </submittedName>
</protein>
<dbReference type="EMBL" id="JAEVFJ010000028">
    <property type="protein sequence ID" value="KAH8093822.1"/>
    <property type="molecule type" value="Genomic_DNA"/>
</dbReference>
<gene>
    <name evidence="2" type="ORF">BXZ70DRAFT_949314</name>
</gene>
<name>A0A8K0UIT6_9AGAR</name>
<proteinExistence type="predicted"/>
<dbReference type="Proteomes" id="UP000813824">
    <property type="component" value="Unassembled WGS sequence"/>
</dbReference>
<evidence type="ECO:0000256" key="1">
    <source>
        <dbReference type="SAM" id="MobiDB-lite"/>
    </source>
</evidence>
<evidence type="ECO:0000313" key="3">
    <source>
        <dbReference type="Proteomes" id="UP000813824"/>
    </source>
</evidence>
<dbReference type="OrthoDB" id="2646484at2759"/>
<sequence>MAVQPQFSRSNSLQETLQSAGSLDIKDFLNRTNIELYNVLASSVSLSTTSSLYSLGETPSFASIASSRPASVRFTRVSILTTADPPPSRTFKPAVIIPARSRVKSMLMEPICVDKWAERTSLNAPPGHRPWEDSVTECDAFPLPPWVPEGSLFPPEALRAILRHRRSLLHGSSLNVDDSGLLAELLYPSNEISSDSIGDCGEVRVLLGADCEDSSANMETGCSLDFATPSNMPSIMVSTSTAIVPISLESSQSLVVPAPLAVRRGKELPTPLALATSRPLVPTSEDSSLYPGIPTPFLGSPSQYSPTFDYPSNVTTGPMDLDTMCGNLRSICPPLRTPDIFPPLPPLPPQTIATSQSSDYGVPEIPSVDSESDDWAVLEDFLTEVSGRPDPGVNKVTGSGTQPLVPLQRASAVNLTQQTDSSISWDNSATLDEVSTVESRPDPDAKSRSTTRQQRRRTVIIETTDSTERRRTRLTLDLSDLSRGETKLNDDLEEGPQPIPWVNSPPSHFSFSPPSHSTPHSRPASSATLKPPARGILKAQKNVRFSIIPSMHEYDEDEELGDPDKTIAILDHERSPTPPPGRNSKLMNSPLIQADVITPMTEPPTKKNRASFPRHPTVRSMAKQSKTVSPPASPTVPTPVLVAPKTPKTPKQSVRRNPLRAVNANPNTRQSLPTAAITLPPGKDSRRSVGAAAKDENGKPKRTRAAVSMPPQEKPKSKRTTMPMGDILNGKSKADVDQSGTDVTVSPPKTKLRGPFKSMWTKFRA</sequence>
<feature type="compositionally biased region" description="Low complexity" evidence="1">
    <location>
        <begin position="638"/>
        <end position="651"/>
    </location>
</feature>
<feature type="region of interest" description="Disordered" evidence="1">
    <location>
        <begin position="386"/>
        <end position="405"/>
    </location>
</feature>
<feature type="compositionally biased region" description="Polar residues" evidence="1">
    <location>
        <begin position="417"/>
        <end position="430"/>
    </location>
</feature>
<organism evidence="2 3">
    <name type="scientific">Cristinia sonorae</name>
    <dbReference type="NCBI Taxonomy" id="1940300"/>
    <lineage>
        <taxon>Eukaryota</taxon>
        <taxon>Fungi</taxon>
        <taxon>Dikarya</taxon>
        <taxon>Basidiomycota</taxon>
        <taxon>Agaricomycotina</taxon>
        <taxon>Agaricomycetes</taxon>
        <taxon>Agaricomycetidae</taxon>
        <taxon>Agaricales</taxon>
        <taxon>Pleurotineae</taxon>
        <taxon>Stephanosporaceae</taxon>
        <taxon>Cristinia</taxon>
    </lineage>
</organism>
<comment type="caution">
    <text evidence="2">The sequence shown here is derived from an EMBL/GenBank/DDBJ whole genome shotgun (WGS) entry which is preliminary data.</text>
</comment>
<feature type="compositionally biased region" description="Low complexity" evidence="1">
    <location>
        <begin position="504"/>
        <end position="528"/>
    </location>
</feature>
<dbReference type="AlphaFoldDB" id="A0A8K0UIT6"/>